<feature type="region of interest" description="Disordered" evidence="7">
    <location>
        <begin position="3390"/>
        <end position="3418"/>
    </location>
</feature>
<dbReference type="EMBL" id="KF458509">
    <property type="status" value="NOT_ANNOTATED_CDS"/>
    <property type="molecule type" value="Genomic_DNA"/>
</dbReference>
<dbReference type="EMBL" id="AC000066">
    <property type="status" value="NOT_ANNOTATED_CDS"/>
    <property type="molecule type" value="Genomic_DNA"/>
</dbReference>
<feature type="compositionally biased region" description="Basic residues" evidence="7">
    <location>
        <begin position="34"/>
        <end position="44"/>
    </location>
</feature>
<reference evidence="9" key="4">
    <citation type="submission" date="2025-08" db="UniProtKB">
        <authorList>
            <consortium name="Ensembl"/>
        </authorList>
    </citation>
    <scope>IDENTIFICATION</scope>
</reference>
<feature type="coiled-coil region" evidence="6">
    <location>
        <begin position="1333"/>
        <end position="1378"/>
    </location>
</feature>
<dbReference type="InterPro" id="IPR019528">
    <property type="entry name" value="PACT_domain"/>
</dbReference>
<evidence type="ECO:0000256" key="6">
    <source>
        <dbReference type="SAM" id="Coils"/>
    </source>
</evidence>
<feature type="coiled-coil region" evidence="6">
    <location>
        <begin position="2635"/>
        <end position="2676"/>
    </location>
</feature>
<feature type="domain" description="ELK" evidence="8">
    <location>
        <begin position="654"/>
        <end position="675"/>
    </location>
</feature>
<keyword evidence="5" id="KW-0206">Cytoskeleton</keyword>
<dbReference type="PANTHER" id="PTHR44981">
    <property type="entry name" value="PERICENTRIN-LIKE PROTEIN, ISOFORM F"/>
    <property type="match status" value="1"/>
</dbReference>
<feature type="coiled-coil region" evidence="6">
    <location>
        <begin position="1573"/>
        <end position="1643"/>
    </location>
</feature>
<keyword evidence="4 6" id="KW-0175">Coiled coil</keyword>
<dbReference type="GO" id="GO:0007165">
    <property type="term" value="P:signal transduction"/>
    <property type="evidence" value="ECO:0007669"/>
    <property type="project" value="InterPro"/>
</dbReference>
<feature type="coiled-coil region" evidence="6">
    <location>
        <begin position="270"/>
        <end position="635"/>
    </location>
</feature>
<sequence>MEDEERQKKLEAGKAKLAQFRQRKAQSDGQSPSKKQKKKRKTSSSKHDVSAHHDLNIDQSQCNEMYINSSQRVESTVIPESTIMRTLHSGEITSHEQGFSVELESEISTTADDCSSEVNGCSFVMRTGKPTNLLREEEFGVDDSYSEQGAQDSPTHLEMMESELAGKQHEIEELNRELEEMRVTYGTEGLQQLQEFEAAIKQRDGIITQLTANLQQARREKDETMREFLELTEQSQKLQIQFQQLQASETLRNSTHSSTAADLLQAKQQILTHQQQLEEQDHLLEDYQKKKEDFTMQISFLQEKIKVYEMEQDKKVENSNKEEIQEKETIIEELNTKIIEEEKKTLELKDKLTTADKLLGELQEQIVQKNQEIKNMKLELTNSKQKERQSSEEIKQLMGTVEELQKRNHKDSQFETDIVQRMEQETQRKLEQLRAELDEMYGQQIVQMKQELIRQHMAQMEEMKTRHKGEMENALRSYSNITVNEDQIKLMNVAINELNIKLQDTNSQKEKLKEELGLILEEKCALQRQLEDLVEELSFSREQIQRARQTIAEQESKLNEAHKSLSTVEDLKAEIVSASESRKELELKHEAEVTNYKIKLEMLEKEKNAVLDRMAESQEAELERLRTQLLFSHEEELSKLKEDLEIEHRINIEKLKDNLGIHYKQQIDGLQNEMSQKIETMQFEKDNLITKQNQLILEISKLKDLQQSLVNSKSEEMTLQINELQKEIEILRQEEKEKGTLEQEVQELQLKTELLEKQMKEKENDLQEKFAQLEAENSILKDEKKTLEDMLKIHTPVSQEERLIFLDSIKSKSKDSVWEKEIEILIEENEDLKQQCIQLNEEIEKQRNTFSFAEKNFEVNYQELQEEYACLLKVKDDLEDSKNKQELEYKSKLKALNEELHLQRINPTTVKMKSSVFDEDKTFVAETLEMGEVVEKDTTELMEKLEVTKREKLELSQRLSDLSEQLKQKHGEISFLNEEVKSLKQEKEQVSLRCRELEIIINHNRAENVQSCDTQVSSLLDGVVTMTSRGAEGSVSKVNKSFGEESKIMVEDKVSFENMTVGEESKQEQLILDHLPSVTKESSLRATQPSENDKLQKELNVLKSEQNDLRLQMEAQRICLSLVYSTHVDQVREYMENEKDKALCSLKEELIFAQEEKIKELQKIHQLELQTMKTQETGDEGKPLHLLIGKLQKAVSEECSYFLQTLCSVLGEYYTPALKCEVNAEDKENSGDYISENEDPELQDYRYEVQDFQENMHTLLNKVTEEYNKLLVLQTRLSKIWGQQTDGMKLEFGEENLPKEETEFLSIHSQMTNLEDIDVNHKSKLSSLQDLEKTKLEEQVQELESLISSLQQQLKETEQNYEAEIHCLQKRLQAVSESTVPPSLPVDSVVITESDAQRTMYPGSCVKKNIDGTIEFSGEFGVKEETNIVKLLEKQYQEQLEEEVAKVIVSMSIAFAQQTELSRISGGKENTASSKQAHAVCQQEQHYFNEMKLSQDQIGFQTFETVDVKFKEEFKPLSKELGEHGKEILLSNSDPHDIPESKDCVLTISEEMFSKDKTFIVRQSIHDEISVSSMDASRQLMLNEEQLEDMRQELVRQYQEHQQATELLRQAHMRQMERQREDQEQLQEEIKRLNRQLAQRSSIDNENLVSERERVLLEELEALKQLSLAGREKLCCELRNSSTQTQNGNENQGEVEEQTFKEKELDRKPEDVPPEILSNERYALQKANNRLLKILLEVVKTTAAVEETIGRHVLGILDRSSKSQSSASLIWRSEAEASVKSCVHEEHTRVTDESIPSYSGSDMPRNDINMWSKVTEEGTELSQRLVRSGFAGTEIDPENEELMLNISSRLQAAVEKLLEAISETSSQLEHAKVTQTELMRESFRQKQEATESLKCQEELRERLHEESRAREQLAVELSKAEGVIDGYADEKTLFERQIQEKTDIIDRLEQELLCASNRLQELEAEQQQIQEERELLSRQKEAMKAEAGPVEQRLVDAAVDAAPGAELLQETEKLMKEKLEVQCQAEKVRDDLQKQVKALEIDVEEQVSRFIELEQEKNTELMDLRQQNQALEKQLEKMRKFLDEQAIDREHERDVFQQEIQKLEQQLKVVPRFQPISEHQTREVEQLANHLKEKTDKCSELLLSKEQLQRDIQERNEEIEKLEFRVRELEQALLVSADTFQKVEDRKHFGAVEAKPELSLEVQLQAERDAIDRKEKEITNLEEQLEQFREELENKNEEVQQLHMQLEIQKKESTTRLQELEQENKLFKDDMEKLGLAIKESDAMSTQDQHVLFGKFAQIIQEKEVEIDQLNEQVTKLQQQLKITTDNKVIEEKNELIRDLETQIECLMSDQECVKRNREEEIEQLNEVIEKLQQELANIGQKTSMNAHSLSEEADSLKHQLDVVIAEKLALEQQVETANEEMTFMKNVLKETNFKMNQLTQELFSLKRERESVEKIQSIPENSVNVAIDHLSKDKPELEVVLTEDALKSLENQTYFKSFEENGKGSIINLETRLLQLESTVSAKDLELTQCYKQIKDMQEQGQFETEMLQKKIVNLQKIVEEKVAAALVSQIQLEAVQEYAKFCQDNQTISSEPERTNIQNLNQLREDELGSDISALTLRISELESQVVEMHTSLILEKEQVEIAEKNVLEKEKKLLELQKLLEGNEKKQREKEKKRSPQDVEVLKTTTELFHSNEESGFFNELEALRAESVATKAELASYKEKAEKLQEELLVKETNMTSLQKDLSQVRDHLAEAKEKLSILEKEDETEVQESKKACMFEPLPIKLSKSIASQTDGTLKISSSNQTPQILVKNAGIQINLQSECSSEEVTEIISQFTEKIEKMQELHAAEILDMESRHISETETLKREHYVAVQLLKEECGTLKAVIQCLRSKEGSSIPELAHSDAYQTREICSSDSGSDWGQGIYLTHSQGFDIASEGRGEESESATDSFPKKIKGLLRAVHNEGMQVLSLTESPYSDGEDHSIQQVSEPWLEERKAYINTISSLKDLITKMQLQREAEVYDSSQSHESFSDWRGELLLALQQVFLEERSVLLAAFRTELTALGTTDAVGLLNCLEQRIQEQGVEYQAAMECLQKADRRSLLSEIQALHAQMNGRKITLKREQESEKPSQELLEYNIQQKQSQMLEMQVELSSMKDRATELQEQLSSEKMVVAELKSELAQTKLELETTLKAQHKHLKELEAFRLEVKDKTDEVHLLNDTLASEQKKSRELQWALEKEKAKLGRSEERDKEELEDLKFSLESQKQRNLQLNLLLEQQKQLLNESQQKIESQRMLYDAQLSEEQGRNLELQVLLESEKVRIREMSSTLDRERELHAQLQSSDGTGQSRPPLPSEDLLKELQKQLEEKHSRIVELLNETEKYKLDSLQTRQQMEKDRQVHRKTLQTEQEANTEGQKKMHELQSKVEDLQRQLEEKRQQVYKLDLEGQRLQGIMQEFQKQELEREEKRESRRILYQNLNEPTTWSLTSDRTRNWVLQQKIEGETKESNYAKLIEMNGGGTGCNHELEMIRQKLQCVASKLQVLPQKASERLQFETADDEDFIWVQENIDEIILQLQKLTGQQGEEPSLVSPSTSCGSLTERLLRQNAELTGHISQLTEEKNDLRNMVMKLEEQIRWYRQTGAGRDNSSRFSLNGGANIEAIIASEKEVWNREKLTLQKSLKRAEAEVYKLKAELRNDSLLQTLSPDSEHVTLKRIYGKYLRAESFRKALIYQKKYLLLLLGGFQECEDATLALLARMGGQPAFTDLEVITNRPKGFTRFRSAVRVSIAISRMKFLVRRWHRVTGSVSININRDGFGLNQGAEKTDSFYHSSGGLELYGEPRHTTYRSRSDLDYIRSPLPFQNRYPGTPADFNPGSLACSQLQNYDPDRALTDYITRLEALQRRLGTIQSGSTTQFHAGMRR</sequence>
<reference evidence="9 10" key="3">
    <citation type="journal article" date="2004" name="Nature">
        <title>Finishing the euchromatic sequence of the human genome.</title>
        <authorList>
            <consortium name="International Human Genome Sequencing Consortium"/>
        </authorList>
    </citation>
    <scope>NUCLEOTIDE SEQUENCE [LARGE SCALE GENOMIC DNA]</scope>
</reference>
<evidence type="ECO:0000313" key="10">
    <source>
        <dbReference type="Proteomes" id="UP000005640"/>
    </source>
</evidence>
<evidence type="ECO:0007829" key="12">
    <source>
        <dbReference type="ProteomicsDB" id="A0A7P0TBI4"/>
    </source>
</evidence>
<organism evidence="9 10">
    <name type="scientific">Homo sapiens</name>
    <name type="common">Human</name>
    <dbReference type="NCBI Taxonomy" id="9606"/>
    <lineage>
        <taxon>Eukaryota</taxon>
        <taxon>Metazoa</taxon>
        <taxon>Chordata</taxon>
        <taxon>Craniata</taxon>
        <taxon>Vertebrata</taxon>
        <taxon>Euteleostomi</taxon>
        <taxon>Mammalia</taxon>
        <taxon>Eutheria</taxon>
        <taxon>Euarchontoglires</taxon>
        <taxon>Primates</taxon>
        <taxon>Haplorrhini</taxon>
        <taxon>Catarrhini</taxon>
        <taxon>Hominidae</taxon>
        <taxon>Homo</taxon>
    </lineage>
</organism>
<dbReference type="EMBL" id="AC000120">
    <property type="status" value="NOT_ANNOTATED_CDS"/>
    <property type="molecule type" value="Genomic_DNA"/>
</dbReference>
<keyword evidence="11 12" id="KW-1267">Proteomics identification</keyword>
<keyword evidence="3" id="KW-0597">Phosphoprotein</keyword>
<feature type="compositionally biased region" description="Basic and acidic residues" evidence="7">
    <location>
        <begin position="45"/>
        <end position="56"/>
    </location>
</feature>
<feature type="region of interest" description="Disordered" evidence="7">
    <location>
        <begin position="1"/>
        <end position="57"/>
    </location>
</feature>
<dbReference type="HGNC" id="HGNC:379">
    <property type="gene designation" value="AKAP9"/>
</dbReference>
<feature type="domain" description="ELK" evidence="8">
    <location>
        <begin position="961"/>
        <end position="981"/>
    </location>
</feature>
<feature type="coiled-coil region" evidence="6">
    <location>
        <begin position="157"/>
        <end position="241"/>
    </location>
</feature>
<feature type="coiled-coil region" evidence="6">
    <location>
        <begin position="714"/>
        <end position="790"/>
    </location>
</feature>
<comment type="subcellular location">
    <subcellularLocation>
        <location evidence="1">Cytoplasm</location>
        <location evidence="1">Cytoskeleton</location>
        <location evidence="1">Microtubule organizing center</location>
        <location evidence="1">Centrosome</location>
    </subcellularLocation>
</comment>
<evidence type="ECO:0007829" key="11">
    <source>
        <dbReference type="PeptideAtlas" id="A0A7P0TBI4"/>
    </source>
</evidence>
<evidence type="ECO:0000259" key="8">
    <source>
        <dbReference type="SMART" id="SM01188"/>
    </source>
</evidence>
<dbReference type="InterPro" id="IPR028745">
    <property type="entry name" value="AKAP9/Pericentrin"/>
</dbReference>
<feature type="coiled-coil region" evidence="6">
    <location>
        <begin position="945"/>
        <end position="1000"/>
    </location>
</feature>
<dbReference type="InterPro" id="IPR005539">
    <property type="entry name" value="ELK_dom"/>
</dbReference>
<protein>
    <submittedName>
        <fullName evidence="9">A-kinase anchoring protein 9</fullName>
    </submittedName>
</protein>
<dbReference type="OrthoDB" id="2020852at2759"/>
<feature type="domain" description="ELK" evidence="8">
    <location>
        <begin position="432"/>
        <end position="453"/>
    </location>
</feature>
<feature type="coiled-coil region" evidence="6">
    <location>
        <begin position="2197"/>
        <end position="2456"/>
    </location>
</feature>
<feature type="coiled-coil region" evidence="6">
    <location>
        <begin position="3598"/>
        <end position="3639"/>
    </location>
</feature>
<evidence type="ECO:0000256" key="2">
    <source>
        <dbReference type="ARBA" id="ARBA00022490"/>
    </source>
</evidence>
<dbReference type="GO" id="GO:0060090">
    <property type="term" value="F:molecular adaptor activity"/>
    <property type="evidence" value="ECO:0007669"/>
    <property type="project" value="InterPro"/>
</dbReference>
<gene>
    <name evidence="9" type="primary">AKAP9</name>
</gene>
<feature type="coiled-coil region" evidence="6">
    <location>
        <begin position="2704"/>
        <end position="2773"/>
    </location>
</feature>
<dbReference type="Ensembl" id="ENST00000680534.1">
    <property type="protein sequence ID" value="ENSP00000506674.1"/>
    <property type="gene ID" value="ENSG00000127914.19"/>
</dbReference>
<dbReference type="Proteomes" id="UP000005640">
    <property type="component" value="Chromosome 7"/>
</dbReference>
<reference evidence="9 10" key="2">
    <citation type="journal article" date="2003" name="Nature">
        <title>The DNA sequence of human chromosome 7.</title>
        <authorList>
            <person name="Hillier L.W."/>
            <person name="Fulton R.S."/>
            <person name="Fulton L.A."/>
            <person name="Graves T.A."/>
            <person name="Pepin K.H."/>
            <person name="Wagner-McPherson C."/>
            <person name="Layman D."/>
            <person name="Maas J."/>
            <person name="Jaeger S."/>
            <person name="Walker R."/>
            <person name="Wylie K."/>
            <person name="Sekhon M."/>
            <person name="Becker M.C."/>
            <person name="O'Laughlin M.D."/>
            <person name="Schaller M.E."/>
            <person name="Fewell G.A."/>
            <person name="Delehaunty K.D."/>
            <person name="Miner T.L."/>
            <person name="Nash W.E."/>
            <person name="Cordes M."/>
            <person name="Du H."/>
            <person name="Sun H."/>
            <person name="Edwards J."/>
            <person name="Bradshaw-Cordum H."/>
            <person name="Ali J."/>
            <person name="Andrews S."/>
            <person name="Isak A."/>
            <person name="Vanbrunt A."/>
            <person name="Nguyen C."/>
            <person name="Du F."/>
            <person name="Lamar B."/>
            <person name="Courtney L."/>
            <person name="Kalicki J."/>
            <person name="Ozersky P."/>
            <person name="Bielicki L."/>
            <person name="Scott K."/>
            <person name="Holmes A."/>
            <person name="Harkins R."/>
            <person name="Harris A."/>
            <person name="Strong C.M."/>
            <person name="Hou S."/>
            <person name="Tomlinson C."/>
            <person name="Dauphin-Kohlberg S."/>
            <person name="Kozlowicz-Reilly A."/>
            <person name="Leonard S."/>
            <person name="Rohlfing T."/>
            <person name="Rock S.M."/>
            <person name="Tin-Wollam A.M."/>
            <person name="Abbott A."/>
            <person name="Minx P."/>
            <person name="Maupin R."/>
            <person name="Strowmatt C."/>
            <person name="Latreille P."/>
            <person name="Miller N."/>
            <person name="Johnson D."/>
            <person name="Murray J."/>
            <person name="Woessner J.P."/>
            <person name="Wendl M.C."/>
            <person name="Yang S.P."/>
            <person name="Schultz B.R."/>
            <person name="Wallis J.W."/>
            <person name="Spieth J."/>
            <person name="Bieri T.A."/>
            <person name="Nelson J.O."/>
            <person name="Berkowicz N."/>
            <person name="Wohldmann P.E."/>
            <person name="Cook L.L."/>
            <person name="Hickenbotham M.T."/>
            <person name="Eldred J."/>
            <person name="Williams D."/>
            <person name="Bedell J.A."/>
            <person name="Mardis E.R."/>
            <person name="Clifton S.W."/>
            <person name="Chissoe S.L."/>
            <person name="Marra M.A."/>
            <person name="Raymond C."/>
            <person name="Haugen E."/>
            <person name="Gillett W."/>
            <person name="Zhou Y."/>
            <person name="James R."/>
            <person name="Phelps K."/>
            <person name="Iadanoto S."/>
            <person name="Bubb K."/>
            <person name="Simms E."/>
            <person name="Levy R."/>
            <person name="Clendenning J."/>
            <person name="Kaul R."/>
            <person name="Kent W.J."/>
            <person name="Furey T.S."/>
            <person name="Baertsch R.A."/>
            <person name="Brent M.R."/>
            <person name="Keibler E."/>
            <person name="Flicek P."/>
            <person name="Bork P."/>
            <person name="Suyama M."/>
            <person name="Bailey J.A."/>
            <person name="Portnoy M.E."/>
            <person name="Torrents D."/>
            <person name="Chinwalla A.T."/>
            <person name="Gish W.R."/>
            <person name="Eddy S.R."/>
            <person name="McPherson J.D."/>
            <person name="Olson M.V."/>
            <person name="Eichler E.E."/>
            <person name="Green E.D."/>
            <person name="Waterston R.H."/>
            <person name="Wilson R.K."/>
        </authorList>
    </citation>
    <scope>NUCLEOTIDE SEQUENCE [LARGE SCALE GENOMIC DNA]</scope>
</reference>
<dbReference type="EMBL" id="AC003086">
    <property type="status" value="NOT_ANNOTATED_CDS"/>
    <property type="molecule type" value="Genomic_DNA"/>
</dbReference>
<dbReference type="SMART" id="SM01188">
    <property type="entry name" value="ELK"/>
    <property type="match status" value="4"/>
</dbReference>
<feature type="region of interest" description="Disordered" evidence="7">
    <location>
        <begin position="1682"/>
        <end position="1713"/>
    </location>
</feature>
<feature type="coiled-coil region" evidence="6">
    <location>
        <begin position="3139"/>
        <end position="3194"/>
    </location>
</feature>
<keyword evidence="10" id="KW-1185">Reference proteome</keyword>
<keyword evidence="2" id="KW-0963">Cytoplasm</keyword>
<dbReference type="OpenTargets" id="ENSG00000127914"/>
<dbReference type="Ensembl" id="ENST00000680534.1">
    <property type="protein sequence ID" value="ENSP00000506674.1"/>
    <property type="gene ID" value="ENSG00000127914.20"/>
</dbReference>
<dbReference type="Pfam" id="PF10495">
    <property type="entry name" value="PACT_coil_coil"/>
    <property type="match status" value="1"/>
</dbReference>
<feature type="coiled-coil region" evidence="6">
    <location>
        <begin position="2029"/>
        <end position="2106"/>
    </location>
</feature>
<proteinExistence type="evidence at protein level"/>
<evidence type="ECO:0000256" key="4">
    <source>
        <dbReference type="ARBA" id="ARBA00023054"/>
    </source>
</evidence>
<evidence type="ECO:0000256" key="3">
    <source>
        <dbReference type="ARBA" id="ARBA00022553"/>
    </source>
</evidence>
<evidence type="ECO:0000313" key="9">
    <source>
        <dbReference type="Ensembl" id="ENSP00000506674.1"/>
    </source>
</evidence>
<feature type="coiled-coil region" evidence="6">
    <location>
        <begin position="3665"/>
        <end position="3692"/>
    </location>
</feature>
<feature type="coiled-coil region" evidence="6">
    <location>
        <begin position="1886"/>
        <end position="1986"/>
    </location>
</feature>
<feature type="coiled-coil region" evidence="6">
    <location>
        <begin position="2131"/>
        <end position="2172"/>
    </location>
</feature>
<feature type="domain" description="ELK" evidence="8">
    <location>
        <begin position="624"/>
        <end position="645"/>
    </location>
</feature>
<dbReference type="GeneTree" id="ENSGT00730000110871"/>
<reference evidence="9 10" key="1">
    <citation type="journal article" date="2001" name="Nature">
        <title>Initial sequencing and analysis of the human genome.</title>
        <authorList>
            <consortium name="International Human Genome Sequencing Consortium"/>
            <person name="Lander E.S."/>
            <person name="Linton L.M."/>
            <person name="Birren B."/>
            <person name="Nusbaum C."/>
            <person name="Zody M.C."/>
            <person name="Baldwin J."/>
            <person name="Devon K."/>
            <person name="Dewar K."/>
            <person name="Doyle M."/>
            <person name="FitzHugh W."/>
            <person name="Funke R."/>
            <person name="Gage D."/>
            <person name="Harris K."/>
            <person name="Heaford A."/>
            <person name="Howland J."/>
            <person name="Kann L."/>
            <person name="Lehoczky J."/>
            <person name="LeVine R."/>
            <person name="McEwan P."/>
            <person name="McKernan K."/>
            <person name="Meldrim J."/>
            <person name="Mesirov J.P."/>
            <person name="Miranda C."/>
            <person name="Morris W."/>
            <person name="Naylor J."/>
            <person name="Raymond C."/>
            <person name="Rosetti M."/>
            <person name="Santos R."/>
            <person name="Sheridan A."/>
            <person name="Sougnez C."/>
            <person name="Stange-Thomann N."/>
            <person name="Stojanovic N."/>
            <person name="Subramanian A."/>
            <person name="Wyman D."/>
            <person name="Rogers J."/>
            <person name="Sulston J."/>
            <person name="Ainscough R."/>
            <person name="Beck S."/>
            <person name="Bentley D."/>
            <person name="Burton J."/>
            <person name="Clee C."/>
            <person name="Carter N."/>
            <person name="Coulson A."/>
            <person name="Deadman R."/>
            <person name="Deloukas P."/>
            <person name="Dunham A."/>
            <person name="Dunham I."/>
            <person name="Durbin R."/>
            <person name="French L."/>
            <person name="Grafham D."/>
            <person name="Gregory S."/>
            <person name="Hubbard T."/>
            <person name="Humphray S."/>
            <person name="Hunt A."/>
            <person name="Jones M."/>
            <person name="Lloyd C."/>
            <person name="McMurray A."/>
            <person name="Matthews L."/>
            <person name="Mercer S."/>
            <person name="Milne S."/>
            <person name="Mullikin J.C."/>
            <person name="Mungall A."/>
            <person name="Plumb R."/>
            <person name="Ross M."/>
            <person name="Shownkeen R."/>
            <person name="Sims S."/>
            <person name="Waterston R.H."/>
            <person name="Wilson R.K."/>
            <person name="Hillier L.W."/>
            <person name="McPherson J.D."/>
            <person name="Marra M.A."/>
            <person name="Mardis E.R."/>
            <person name="Fulton L.A."/>
            <person name="Chinwalla A.T."/>
            <person name="Pepin K.H."/>
            <person name="Gish W.R."/>
            <person name="Chissoe S.L."/>
            <person name="Wendl M.C."/>
            <person name="Delehaunty K.D."/>
            <person name="Miner T.L."/>
            <person name="Delehaunty A."/>
            <person name="Kramer J.B."/>
            <person name="Cook L.L."/>
            <person name="Fulton R.S."/>
            <person name="Johnson D.L."/>
            <person name="Minx P.J."/>
            <person name="Clifton S.W."/>
            <person name="Hawkins T."/>
            <person name="Branscomb E."/>
            <person name="Predki P."/>
            <person name="Richardson P."/>
            <person name="Wenning S."/>
            <person name="Slezak T."/>
            <person name="Doggett N."/>
            <person name="Cheng J.F."/>
            <person name="Olsen A."/>
            <person name="Lucas S."/>
            <person name="Elkin C."/>
            <person name="Uberbacher E."/>
            <person name="Frazier M."/>
            <person name="Gibbs R.A."/>
            <person name="Muzny D.M."/>
            <person name="Scherer S.E."/>
            <person name="Bouck J.B."/>
            <person name="Sodergren E.J."/>
            <person name="Worley K.C."/>
            <person name="Rives C.M."/>
            <person name="Gorrell J.H."/>
            <person name="Metzker M.L."/>
            <person name="Naylor S.L."/>
            <person name="Kucherlapati R.S."/>
            <person name="Nelson D.L."/>
            <person name="Weinstock G.M."/>
            <person name="Sakaki Y."/>
            <person name="Fujiyama A."/>
            <person name="Hattori M."/>
            <person name="Yada T."/>
            <person name="Toyoda A."/>
            <person name="Itoh T."/>
            <person name="Kawagoe C."/>
            <person name="Watanabe H."/>
            <person name="Totoki Y."/>
            <person name="Taylor T."/>
            <person name="Weissenbach J."/>
            <person name="Heilig R."/>
            <person name="Saurin W."/>
            <person name="Artiguenave F."/>
            <person name="Brottier P."/>
            <person name="Bruls T."/>
            <person name="Pelletier E."/>
            <person name="Robert C."/>
            <person name="Wincker P."/>
            <person name="Smith D.R."/>
            <person name="Doucette-Stamm L."/>
            <person name="Rubenfield M."/>
            <person name="Weinstock K."/>
            <person name="Lee H.M."/>
            <person name="Dubois J."/>
            <person name="Rosenthal A."/>
            <person name="Platzer M."/>
            <person name="Nyakatura G."/>
            <person name="Taudien S."/>
            <person name="Rump A."/>
            <person name="Yang H."/>
            <person name="Yu J."/>
            <person name="Wang J."/>
            <person name="Huang G."/>
            <person name="Gu J."/>
            <person name="Hood L."/>
            <person name="Rowen L."/>
            <person name="Madan A."/>
            <person name="Qin S."/>
            <person name="Davis R.W."/>
            <person name="Federspiel N.A."/>
            <person name="Abola A.P."/>
            <person name="Proctor M.J."/>
            <person name="Myers R.M."/>
            <person name="Schmutz J."/>
            <person name="Dickson M."/>
            <person name="Grimwood J."/>
            <person name="Cox D.R."/>
            <person name="Olson M.V."/>
            <person name="Kaul R."/>
            <person name="Raymond C."/>
            <person name="Shimizu N."/>
            <person name="Kawasaki K."/>
            <person name="Minoshima S."/>
            <person name="Evans G.A."/>
            <person name="Athanasiou M."/>
            <person name="Schultz R."/>
            <person name="Roe B.A."/>
            <person name="Chen F."/>
            <person name="Pan H."/>
            <person name="Ramser J."/>
            <person name="Lehrach H."/>
            <person name="Reinhardt R."/>
            <person name="McCombie W.R."/>
            <person name="de la Bastide M."/>
            <person name="Dedhia N."/>
            <person name="Blocker H."/>
            <person name="Hornischer K."/>
            <person name="Nordsiek G."/>
            <person name="Agarwala R."/>
            <person name="Aravind L."/>
            <person name="Bailey J.A."/>
            <person name="Bateman A."/>
            <person name="Batzoglou S."/>
            <person name="Birney E."/>
            <person name="Bork P."/>
            <person name="Brown D.G."/>
            <person name="Burge C.B."/>
            <person name="Cerutti L."/>
            <person name="Chen H.C."/>
            <person name="Church D."/>
            <person name="Clamp M."/>
            <person name="Copley R.R."/>
            <person name="Doerks T."/>
            <person name="Eddy S.R."/>
            <person name="Eichler E.E."/>
            <person name="Furey T.S."/>
            <person name="Galagan J."/>
            <person name="Gilbert J.G."/>
            <person name="Harmon C."/>
            <person name="Hayashizaki Y."/>
            <person name="Haussler D."/>
            <person name="Hermjakob H."/>
            <person name="Hokamp K."/>
            <person name="Jang W."/>
            <person name="Johnson L.S."/>
            <person name="Jones T.A."/>
            <person name="Kasif S."/>
            <person name="Kaspryzk A."/>
            <person name="Kennedy S."/>
            <person name="Kent W.J."/>
            <person name="Kitts P."/>
            <person name="Koonin E.V."/>
            <person name="Korf I."/>
            <person name="Kulp D."/>
            <person name="Lancet D."/>
            <person name="Lowe T.M."/>
            <person name="McLysaght A."/>
            <person name="Mikkelsen T."/>
            <person name="Moran J.V."/>
            <person name="Mulder N."/>
            <person name="Pollara V.J."/>
            <person name="Ponting C.P."/>
            <person name="Schuler G."/>
            <person name="Schultz J."/>
            <person name="Slater G."/>
            <person name="Smit A.F."/>
            <person name="Stupka E."/>
            <person name="Szustakowski J."/>
            <person name="Thierry-Mieg D."/>
            <person name="Thierry-Mieg J."/>
            <person name="Wagner L."/>
            <person name="Wallis J."/>
            <person name="Wheeler R."/>
            <person name="Williams A."/>
            <person name="Wolf Y.I."/>
            <person name="Wolfe K.H."/>
            <person name="Yang S.P."/>
            <person name="Yeh R.F."/>
            <person name="Collins F."/>
            <person name="Guyer M.S."/>
            <person name="Peterson J."/>
            <person name="Felsenfeld A."/>
            <person name="Wetterstrand K.A."/>
            <person name="Patrinos A."/>
            <person name="Morgan M.J."/>
            <person name="de Jong P."/>
            <person name="Catanese J.J."/>
            <person name="Osoegawa K."/>
            <person name="Shizuya H."/>
            <person name="Choi S."/>
            <person name="Chen Y.J."/>
        </authorList>
    </citation>
    <scope>NUCLEOTIDE SEQUENCE [LARGE SCALE GENOMIC DNA]</scope>
</reference>
<evidence type="ECO:0000256" key="7">
    <source>
        <dbReference type="SAM" id="MobiDB-lite"/>
    </source>
</evidence>
<evidence type="ECO:0000256" key="1">
    <source>
        <dbReference type="ARBA" id="ARBA00004300"/>
    </source>
</evidence>
<dbReference type="GO" id="GO:0003677">
    <property type="term" value="F:DNA binding"/>
    <property type="evidence" value="ECO:0007669"/>
    <property type="project" value="InterPro"/>
</dbReference>
<dbReference type="GO" id="GO:0005813">
    <property type="term" value="C:centrosome"/>
    <property type="evidence" value="ECO:0000314"/>
    <property type="project" value="HPA"/>
</dbReference>
<reference evidence="9" key="5">
    <citation type="submission" date="2025-09" db="UniProtKB">
        <authorList>
            <consortium name="Ensembl"/>
        </authorList>
    </citation>
    <scope>IDENTIFICATION</scope>
</reference>
<feature type="coiled-coil region" evidence="6">
    <location>
        <begin position="3223"/>
        <end position="3296"/>
    </location>
</feature>
<dbReference type="EMBL" id="AC004013">
    <property type="status" value="NOT_ANNOTATED_CDS"/>
    <property type="molecule type" value="Genomic_DNA"/>
</dbReference>
<accession>A0A7P0TBI4</accession>
<evidence type="ECO:0000256" key="5">
    <source>
        <dbReference type="ARBA" id="ARBA00023212"/>
    </source>
</evidence>
<name>A0A7P0TBI4_HUMAN</name>
<feature type="compositionally biased region" description="Basic and acidic residues" evidence="7">
    <location>
        <begin position="1698"/>
        <end position="1711"/>
    </location>
</feature>
<feature type="compositionally biased region" description="Basic and acidic residues" evidence="7">
    <location>
        <begin position="1"/>
        <end position="14"/>
    </location>
</feature>
<dbReference type="PANTHER" id="PTHR44981:SF1">
    <property type="entry name" value="A-KINASE ANCHOR PROTEIN 9"/>
    <property type="match status" value="1"/>
</dbReference>
<dbReference type="SMR" id="A0A7P0TBI4"/>
<feature type="compositionally biased region" description="Low complexity" evidence="7">
    <location>
        <begin position="1682"/>
        <end position="1692"/>
    </location>
</feature>
<dbReference type="GO" id="GO:0005794">
    <property type="term" value="C:Golgi apparatus"/>
    <property type="evidence" value="ECO:0000314"/>
    <property type="project" value="HPA"/>
</dbReference>
<dbReference type="Bgee" id="ENSG00000127914">
    <property type="expression patterns" value="Expressed in jejunal mucosa and 198 other cell types or tissues"/>
</dbReference>
<feature type="coiled-coil region" evidence="6">
    <location>
        <begin position="815"/>
        <end position="881"/>
    </location>
</feature>